<dbReference type="OrthoDB" id="9806522at2"/>
<dbReference type="GO" id="GO:0015341">
    <property type="term" value="F:zinc efflux antiporter activity"/>
    <property type="evidence" value="ECO:0007669"/>
    <property type="project" value="TreeGrafter"/>
</dbReference>
<dbReference type="InterPro" id="IPR058533">
    <property type="entry name" value="Cation_efflux_TM"/>
</dbReference>
<dbReference type="NCBIfam" id="TIGR01297">
    <property type="entry name" value="CDF"/>
    <property type="match status" value="1"/>
</dbReference>
<dbReference type="SUPFAM" id="SSF160240">
    <property type="entry name" value="Cation efflux protein cytoplasmic domain-like"/>
    <property type="match status" value="1"/>
</dbReference>
<dbReference type="InterPro" id="IPR036837">
    <property type="entry name" value="Cation_efflux_CTD_sf"/>
</dbReference>
<evidence type="ECO:0000259" key="9">
    <source>
        <dbReference type="Pfam" id="PF16916"/>
    </source>
</evidence>
<dbReference type="InterPro" id="IPR027470">
    <property type="entry name" value="Cation_efflux_CTD"/>
</dbReference>
<sequence length="313" mass="34381">MSKEADSRRISYRLLVTILWANLLVLVIEVGAGWASQSLLLLADSLHTLIDSFSTLLSLVAIASPQRPLGREIWGHGRGEVAGTLILTAFLGFTGFSLVWVALRQLYQALQQGSQSFPVQIDLPVLQLMAVLVLLSLTLALYGSHHARSLHSLALGLTTQHSLQDGWLSLVMVAGLAAIWQQQAWVDPMLALVFTGLAVRSLWRVLNAQLPMLLRPTAIAPEAIAQTVAQVEGVTRCVRIRSRGMVGRQVWIQLHLAVHPEFIDMADQVEERAEAALRQRYGPLRTQIWIEPAQAADAYGLPSNIPDGADWSD</sequence>
<dbReference type="PANTHER" id="PTHR43840">
    <property type="entry name" value="MITOCHONDRIAL METAL TRANSPORTER 1-RELATED"/>
    <property type="match status" value="1"/>
</dbReference>
<dbReference type="PANTHER" id="PTHR43840:SF15">
    <property type="entry name" value="MITOCHONDRIAL METAL TRANSPORTER 1-RELATED"/>
    <property type="match status" value="1"/>
</dbReference>
<dbReference type="GO" id="GO:0005886">
    <property type="term" value="C:plasma membrane"/>
    <property type="evidence" value="ECO:0007669"/>
    <property type="project" value="TreeGrafter"/>
</dbReference>
<feature type="transmembrane region" description="Helical" evidence="7">
    <location>
        <begin position="84"/>
        <end position="103"/>
    </location>
</feature>
<gene>
    <name evidence="10" type="ORF">XM38_029170</name>
</gene>
<evidence type="ECO:0000313" key="10">
    <source>
        <dbReference type="EMBL" id="ASC71963.1"/>
    </source>
</evidence>
<keyword evidence="6 7" id="KW-0472">Membrane</keyword>
<dbReference type="EMBL" id="CP021983">
    <property type="protein sequence ID" value="ASC71963.1"/>
    <property type="molecule type" value="Genomic_DNA"/>
</dbReference>
<keyword evidence="11" id="KW-1185">Reference proteome</keyword>
<feature type="domain" description="Cation efflux protein cytoplasmic" evidence="9">
    <location>
        <begin position="222"/>
        <end position="292"/>
    </location>
</feature>
<dbReference type="GO" id="GO:0015086">
    <property type="term" value="F:cadmium ion transmembrane transporter activity"/>
    <property type="evidence" value="ECO:0007669"/>
    <property type="project" value="TreeGrafter"/>
</dbReference>
<comment type="subcellular location">
    <subcellularLocation>
        <location evidence="1">Membrane</location>
        <topology evidence="1">Multi-pass membrane protein</topology>
    </subcellularLocation>
</comment>
<dbReference type="KEGG" id="hhg:XM38_029170"/>
<feature type="transmembrane region" description="Helical" evidence="7">
    <location>
        <begin position="123"/>
        <end position="142"/>
    </location>
</feature>
<accession>A0A1Z3HNT5</accession>
<evidence type="ECO:0000256" key="4">
    <source>
        <dbReference type="ARBA" id="ARBA00022692"/>
    </source>
</evidence>
<organism evidence="10 11">
    <name type="scientific">Halomicronema hongdechloris C2206</name>
    <dbReference type="NCBI Taxonomy" id="1641165"/>
    <lineage>
        <taxon>Bacteria</taxon>
        <taxon>Bacillati</taxon>
        <taxon>Cyanobacteriota</taxon>
        <taxon>Cyanophyceae</taxon>
        <taxon>Nodosilineales</taxon>
        <taxon>Nodosilineaceae</taxon>
        <taxon>Halomicronema</taxon>
    </lineage>
</organism>
<dbReference type="AlphaFoldDB" id="A0A1Z3HNT5"/>
<evidence type="ECO:0000256" key="3">
    <source>
        <dbReference type="ARBA" id="ARBA00022448"/>
    </source>
</evidence>
<reference evidence="10 11" key="1">
    <citation type="journal article" date="2016" name="Biochim. Biophys. Acta">
        <title>Characterization of red-shifted phycobilisomes isolated from the chlorophyll f-containing cyanobacterium Halomicronema hongdechloris.</title>
        <authorList>
            <person name="Li Y."/>
            <person name="Lin Y."/>
            <person name="Garvey C.J."/>
            <person name="Birch D."/>
            <person name="Corkery R.W."/>
            <person name="Loughlin P.C."/>
            <person name="Scheer H."/>
            <person name="Willows R.D."/>
            <person name="Chen M."/>
        </authorList>
    </citation>
    <scope>NUCLEOTIDE SEQUENCE [LARGE SCALE GENOMIC DNA]</scope>
    <source>
        <strain evidence="10 11">C2206</strain>
    </source>
</reference>
<dbReference type="InterPro" id="IPR027469">
    <property type="entry name" value="Cation_efflux_TMD_sf"/>
</dbReference>
<dbReference type="Proteomes" id="UP000191901">
    <property type="component" value="Chromosome"/>
</dbReference>
<dbReference type="GO" id="GO:0006882">
    <property type="term" value="P:intracellular zinc ion homeostasis"/>
    <property type="evidence" value="ECO:0007669"/>
    <property type="project" value="TreeGrafter"/>
</dbReference>
<evidence type="ECO:0000313" key="11">
    <source>
        <dbReference type="Proteomes" id="UP000191901"/>
    </source>
</evidence>
<dbReference type="Pfam" id="PF16916">
    <property type="entry name" value="ZT_dimer"/>
    <property type="match status" value="1"/>
</dbReference>
<comment type="similarity">
    <text evidence="2">Belongs to the cation diffusion facilitator (CDF) transporter (TC 2.A.4) family.</text>
</comment>
<evidence type="ECO:0000256" key="5">
    <source>
        <dbReference type="ARBA" id="ARBA00022989"/>
    </source>
</evidence>
<keyword evidence="3" id="KW-0813">Transport</keyword>
<feature type="transmembrane region" description="Helical" evidence="7">
    <location>
        <begin position="12"/>
        <end position="34"/>
    </location>
</feature>
<dbReference type="STRING" id="1641165.XM38_09100"/>
<evidence type="ECO:0000256" key="6">
    <source>
        <dbReference type="ARBA" id="ARBA00023136"/>
    </source>
</evidence>
<keyword evidence="4 7" id="KW-0812">Transmembrane</keyword>
<evidence type="ECO:0000256" key="2">
    <source>
        <dbReference type="ARBA" id="ARBA00008114"/>
    </source>
</evidence>
<dbReference type="RefSeq" id="WP_088430178.1">
    <property type="nucleotide sequence ID" value="NZ_CP021983.2"/>
</dbReference>
<name>A0A1Z3HNT5_9CYAN</name>
<dbReference type="InterPro" id="IPR002524">
    <property type="entry name" value="Cation_efflux"/>
</dbReference>
<dbReference type="Gene3D" id="1.20.1510.10">
    <property type="entry name" value="Cation efflux protein transmembrane domain"/>
    <property type="match status" value="1"/>
</dbReference>
<proteinExistence type="inferred from homology"/>
<dbReference type="InterPro" id="IPR050291">
    <property type="entry name" value="CDF_Transporter"/>
</dbReference>
<evidence type="ECO:0000259" key="8">
    <source>
        <dbReference type="Pfam" id="PF01545"/>
    </source>
</evidence>
<dbReference type="GO" id="GO:0015093">
    <property type="term" value="F:ferrous iron transmembrane transporter activity"/>
    <property type="evidence" value="ECO:0007669"/>
    <property type="project" value="TreeGrafter"/>
</dbReference>
<evidence type="ECO:0000256" key="1">
    <source>
        <dbReference type="ARBA" id="ARBA00004141"/>
    </source>
</evidence>
<dbReference type="Gene3D" id="3.30.70.1350">
    <property type="entry name" value="Cation efflux protein, cytoplasmic domain"/>
    <property type="match status" value="1"/>
</dbReference>
<dbReference type="Pfam" id="PF01545">
    <property type="entry name" value="Cation_efflux"/>
    <property type="match status" value="1"/>
</dbReference>
<feature type="domain" description="Cation efflux protein transmembrane" evidence="8">
    <location>
        <begin position="16"/>
        <end position="214"/>
    </location>
</feature>
<keyword evidence="5 7" id="KW-1133">Transmembrane helix</keyword>
<protein>
    <submittedName>
        <fullName evidence="10">Cation transporter</fullName>
    </submittedName>
</protein>
<evidence type="ECO:0000256" key="7">
    <source>
        <dbReference type="SAM" id="Phobius"/>
    </source>
</evidence>
<dbReference type="SUPFAM" id="SSF161111">
    <property type="entry name" value="Cation efflux protein transmembrane domain-like"/>
    <property type="match status" value="1"/>
</dbReference>